<feature type="region of interest" description="Disordered" evidence="3">
    <location>
        <begin position="603"/>
        <end position="634"/>
    </location>
</feature>
<accession>A0AAP0J618</accession>
<keyword evidence="2" id="KW-0539">Nucleus</keyword>
<dbReference type="PROSITE" id="PS50827">
    <property type="entry name" value="DDT"/>
    <property type="match status" value="1"/>
</dbReference>
<dbReference type="Pfam" id="PF15612">
    <property type="entry name" value="WHIM1"/>
    <property type="match status" value="1"/>
</dbReference>
<evidence type="ECO:0000256" key="2">
    <source>
        <dbReference type="ARBA" id="ARBA00023242"/>
    </source>
</evidence>
<dbReference type="InterPro" id="IPR018501">
    <property type="entry name" value="DDT_dom"/>
</dbReference>
<dbReference type="Pfam" id="PF02791">
    <property type="entry name" value="DDT"/>
    <property type="match status" value="1"/>
</dbReference>
<feature type="region of interest" description="Disordered" evidence="3">
    <location>
        <begin position="21"/>
        <end position="56"/>
    </location>
</feature>
<organism evidence="5 6">
    <name type="scientific">Stephania yunnanensis</name>
    <dbReference type="NCBI Taxonomy" id="152371"/>
    <lineage>
        <taxon>Eukaryota</taxon>
        <taxon>Viridiplantae</taxon>
        <taxon>Streptophyta</taxon>
        <taxon>Embryophyta</taxon>
        <taxon>Tracheophyta</taxon>
        <taxon>Spermatophyta</taxon>
        <taxon>Magnoliopsida</taxon>
        <taxon>Ranunculales</taxon>
        <taxon>Menispermaceae</taxon>
        <taxon>Menispermoideae</taxon>
        <taxon>Cissampelideae</taxon>
        <taxon>Stephania</taxon>
    </lineage>
</organism>
<dbReference type="PANTHER" id="PTHR36968">
    <property type="entry name" value="HOMEOBOX-DDT DOMAIN PROTEIN RLT2"/>
    <property type="match status" value="1"/>
</dbReference>
<evidence type="ECO:0000259" key="4">
    <source>
        <dbReference type="PROSITE" id="PS50827"/>
    </source>
</evidence>
<dbReference type="Proteomes" id="UP001420932">
    <property type="component" value="Unassembled WGS sequence"/>
</dbReference>
<name>A0AAP0J618_9MAGN</name>
<dbReference type="AlphaFoldDB" id="A0AAP0J618"/>
<evidence type="ECO:0000313" key="6">
    <source>
        <dbReference type="Proteomes" id="UP001420932"/>
    </source>
</evidence>
<evidence type="ECO:0000313" key="5">
    <source>
        <dbReference type="EMBL" id="KAK9128367.1"/>
    </source>
</evidence>
<feature type="domain" description="DDT" evidence="4">
    <location>
        <begin position="383"/>
        <end position="442"/>
    </location>
</feature>
<dbReference type="InterPro" id="IPR044977">
    <property type="entry name" value="RLT1-3"/>
</dbReference>
<dbReference type="GO" id="GO:0006357">
    <property type="term" value="P:regulation of transcription by RNA polymerase II"/>
    <property type="evidence" value="ECO:0007669"/>
    <property type="project" value="InterPro"/>
</dbReference>
<feature type="compositionally biased region" description="Acidic residues" evidence="3">
    <location>
        <begin position="603"/>
        <end position="616"/>
    </location>
</feature>
<dbReference type="InterPro" id="IPR028941">
    <property type="entry name" value="WHIM2_dom"/>
</dbReference>
<keyword evidence="6" id="KW-1185">Reference proteome</keyword>
<dbReference type="EMBL" id="JBBNAF010000007">
    <property type="protein sequence ID" value="KAK9128367.1"/>
    <property type="molecule type" value="Genomic_DNA"/>
</dbReference>
<reference evidence="5 6" key="1">
    <citation type="submission" date="2024-01" db="EMBL/GenBank/DDBJ databases">
        <title>Genome assemblies of Stephania.</title>
        <authorList>
            <person name="Yang L."/>
        </authorList>
    </citation>
    <scope>NUCLEOTIDE SEQUENCE [LARGE SCALE GENOMIC DNA]</scope>
    <source>
        <strain evidence="5">YNDBR</strain>
        <tissue evidence="5">Leaf</tissue>
    </source>
</reference>
<evidence type="ECO:0000256" key="3">
    <source>
        <dbReference type="SAM" id="MobiDB-lite"/>
    </source>
</evidence>
<comment type="subcellular location">
    <subcellularLocation>
        <location evidence="1">Nucleus</location>
    </subcellularLocation>
</comment>
<dbReference type="PANTHER" id="PTHR36968:SF8">
    <property type="entry name" value="HOMEOBOX-DDT DOMAIN PROTEIN RLT3 ISOFORM X1"/>
    <property type="match status" value="1"/>
</dbReference>
<dbReference type="Pfam" id="PF15613">
    <property type="entry name" value="WSD"/>
    <property type="match status" value="1"/>
</dbReference>
<gene>
    <name evidence="5" type="ORF">Syun_017164</name>
</gene>
<evidence type="ECO:0000256" key="1">
    <source>
        <dbReference type="ARBA" id="ARBA00004123"/>
    </source>
</evidence>
<protein>
    <recommendedName>
        <fullName evidence="4">DDT domain-containing protein</fullName>
    </recommendedName>
</protein>
<proteinExistence type="predicted"/>
<dbReference type="GO" id="GO:0005634">
    <property type="term" value="C:nucleus"/>
    <property type="evidence" value="ECO:0007669"/>
    <property type="project" value="UniProtKB-SubCell"/>
</dbReference>
<comment type="caution">
    <text evidence="5">The sequence shown here is derived from an EMBL/GenBank/DDBJ whole genome shotgun (WGS) entry which is preliminary data.</text>
</comment>
<sequence length="1180" mass="132133">MARGSQRAKQRISTKCNRLPLVDSGKFNDDEGNDDQRAISSIKKRPMIRGTNRKQKPRARLQENLLPLPHLVMKFRKDGPPLGIEFDTFPAEAFQHSRAPDAMLKTPIITPNTGLLWSCSSGSVSRFSQDANQKVLKRRKGFMELIFSSSSLLSSLTAPHGALVMHPLLASKTKCVAIWTLYKQDVSGLDNLSSHACPETSGPVMKHGIGKGLMRIWQATNHGPGTGKGLMSRQAKSMFSCSLKPLVRETKRPLLQKLTKPKPNTFSNKLHARRTNATAATKKKVVKHCNNKDSNKLYQAECNLAVGRLLSEECPYTSATLVDDEELELEELQASPNPLTCSAHLSSNGIRGCSLCKDLLARFPPPVVKMKLPLHFQPWDSSLELVKKLFKVFRFMYNHASLADIPPFTLNEFAQAFHDKDSALLGKVHLAILKLFLSDVEMELSSGFVSHSSKDFRFLAFLSSVRHQQFIVRIWNRSLNALTWTEILRQVFVAAGFSSKQSHLRSNSCKKENALLAEYRLSSGTLKGVLFSLLSEQGNNGMKVYEMASASQVIELKLANSMDELECLICSTLSSDITLFEKISPSSYRLRTKASIVKGASDLESDTDCGSVDDDSGQSLSKGSSDESDDSDLDSARSSLSIIKHKNHHKNNDNVLVEFNEIDESHPGEVWVLGWMEGEYSDLSVEEKLCALIALVDLTSALSNTRTEVCALVHLGTLLSSKAAEGIITEGSSIMHHGGAKIKRSSAKQSKSHKPSCDHMSNLKYMKELNNSMESLRYDSSPAILNPFRKENFSEDKNGLFGKNHSQSVEEVVNGHAMQSIFLGYDRRYNRYWLLLGPCDVKDPGHRRIYFESSDDGHWEVIDTEEALCALLSVLDVRGAREAFLLSSLKKWEMFLRQAMSNKVGMDDQMRQSTQSEQSSINMSSCDGSPVSAVDNNSTLSDTSKDQLVSTGETILDAGRRGRHEKQNWNRCQAFDAWIWECFYYRLNAVKYGKMSYLDSLARCVSCHDLYWRDEKHCKICHATFELDFDLEERYLIHKASCKDKGDYDGTFPKHKVLQSQLQSLKAALHTIEAVMPKEALVGSWTTCTRKLWVKRLRRASSLPELLQILANFVGAIDENWLYECSNDGGLHTPLNEIVVFFPTMPQTTSAVALWLVKLDSLIAPHLKRVNSRNTRGDNN</sequence>
<dbReference type="InterPro" id="IPR028942">
    <property type="entry name" value="WHIM1_dom"/>
</dbReference>
<dbReference type="SMART" id="SM00571">
    <property type="entry name" value="DDT"/>
    <property type="match status" value="1"/>
</dbReference>
<feature type="compositionally biased region" description="Basic and acidic residues" evidence="3">
    <location>
        <begin position="26"/>
        <end position="37"/>
    </location>
</feature>
<feature type="compositionally biased region" description="Basic residues" evidence="3">
    <location>
        <begin position="42"/>
        <end position="56"/>
    </location>
</feature>